<dbReference type="EMBL" id="OX365700">
    <property type="protein sequence ID" value="CAI4030358.1"/>
    <property type="molecule type" value="Genomic_DNA"/>
</dbReference>
<protein>
    <submittedName>
        <fullName evidence="1">Uncharacterized protein</fullName>
    </submittedName>
</protein>
<sequence length="315" mass="34455">MDGTVVVKVERRGSPVGWNGAVRLGLWLCLFILLGRPAVSPAETPAPSVHWGALAYPDQQRTLSTGFTMNRFTQFNVKGEAYPSTIDETIGLNFATLSWTERIGKWGTNLTVGAGPTSDQPSRFLQNDFAHRKILHQEPIPVGQTRETTDAMVGGSVTYWGEWLNVPDVGFVGLGIDSGTLYHEAYARIGLRRAPVPFVPFMRVSAMGRYGQLAPGSGFQQVAGQSYLGQVSLSIGDYRSGSPPRWELEVGASIDSGLFVDRRGNSIEQTYGTIALRGPGIHIELWDDVIADKDQGPTFGTTILIDLFHVIELFR</sequence>
<proteinExistence type="predicted"/>
<evidence type="ECO:0000313" key="2">
    <source>
        <dbReference type="Proteomes" id="UP001179121"/>
    </source>
</evidence>
<name>A0AA86MWK3_9BACT</name>
<gene>
    <name evidence="1" type="ORF">DNFV4_00786</name>
</gene>
<reference evidence="1" key="1">
    <citation type="submission" date="2022-10" db="EMBL/GenBank/DDBJ databases">
        <authorList>
            <person name="Koch H."/>
        </authorList>
    </citation>
    <scope>NUCLEOTIDE SEQUENCE</scope>
    <source>
        <strain evidence="1">DNF</strain>
    </source>
</reference>
<organism evidence="1 2">
    <name type="scientific">Nitrospira tepida</name>
    <dbReference type="NCBI Taxonomy" id="2973512"/>
    <lineage>
        <taxon>Bacteria</taxon>
        <taxon>Pseudomonadati</taxon>
        <taxon>Nitrospirota</taxon>
        <taxon>Nitrospiria</taxon>
        <taxon>Nitrospirales</taxon>
        <taxon>Nitrospiraceae</taxon>
        <taxon>Nitrospira</taxon>
    </lineage>
</organism>
<dbReference type="AlphaFoldDB" id="A0AA86MWK3"/>
<evidence type="ECO:0000313" key="1">
    <source>
        <dbReference type="EMBL" id="CAI4030358.1"/>
    </source>
</evidence>
<dbReference type="Proteomes" id="UP001179121">
    <property type="component" value="Chromosome"/>
</dbReference>
<keyword evidence="2" id="KW-1185">Reference proteome</keyword>
<dbReference type="KEGG" id="nti:DNFV4_00786"/>
<accession>A0AA86MWK3</accession>